<dbReference type="InterPro" id="IPR011766">
    <property type="entry name" value="TPP_enzyme_TPP-bd"/>
</dbReference>
<accession>A0A6A4VL71</accession>
<comment type="similarity">
    <text evidence="2 11">Belongs to the TPP enzyme family.</text>
</comment>
<dbReference type="CDD" id="cd07035">
    <property type="entry name" value="TPP_PYR_POX_like"/>
    <property type="match status" value="1"/>
</dbReference>
<evidence type="ECO:0000256" key="1">
    <source>
        <dbReference type="ARBA" id="ARBA00001964"/>
    </source>
</evidence>
<gene>
    <name evidence="15" type="primary">Hacl1_1</name>
    <name evidence="15" type="ORF">FJT64_010575</name>
</gene>
<keyword evidence="16" id="KW-1185">Reference proteome</keyword>
<dbReference type="PANTHER" id="PTHR43710">
    <property type="entry name" value="2-HYDROXYACYL-COA LYASE"/>
    <property type="match status" value="1"/>
</dbReference>
<evidence type="ECO:0000256" key="3">
    <source>
        <dbReference type="ARBA" id="ARBA00022723"/>
    </source>
</evidence>
<organism evidence="15 16">
    <name type="scientific">Amphibalanus amphitrite</name>
    <name type="common">Striped barnacle</name>
    <name type="synonym">Balanus amphitrite</name>
    <dbReference type="NCBI Taxonomy" id="1232801"/>
    <lineage>
        <taxon>Eukaryota</taxon>
        <taxon>Metazoa</taxon>
        <taxon>Ecdysozoa</taxon>
        <taxon>Arthropoda</taxon>
        <taxon>Crustacea</taxon>
        <taxon>Multicrustacea</taxon>
        <taxon>Cirripedia</taxon>
        <taxon>Thoracica</taxon>
        <taxon>Thoracicalcarea</taxon>
        <taxon>Balanomorpha</taxon>
        <taxon>Balanoidea</taxon>
        <taxon>Balanidae</taxon>
        <taxon>Amphibalaninae</taxon>
        <taxon>Amphibalanus</taxon>
    </lineage>
</organism>
<sequence length="578" mass="62447">METPTIICKALKEQGVQYMFGVVGVPVVEVAIAAQQEGLHYIDEYHYRWMRNEQSAAYAAQAVGYLTQRPAVCLAVSGPGVLHAIGGMANASVNCWPLIVIGGASDAPLEGTGAFQEWPQVEACRPYCKYAARPPSAELVPYHVMKAVKEATYGRPGAAYLDFPGDLLQSCVPESEVQWCPPLAPPPRALAEPSQVTAAVGLLRGAARPLVVVGKGAAYGRAESEVRRLVERSGLPFLPTPMGKGVLPDDHPQCVSAARSLALGEADVVLLLGARLNWMLHFGRPPRFGAQCRFIQVDISPEEFHNSVPASVTLLGQVAEVTGQLAEAWGQSGPAGADPGRLGTWWQRLREKAAANQLGVKSQIADTSVPLNYYATLQCVQDNIPKDSIIVSEGANTMDIGRTLLLNRQPRHRLDAGTFGTMGVGLGFAVAAAIYCRQEKLAERVICVEGDSAFGFSGMEVETMFRYRLPIIVIVINNNGIYSGLNRPLWDDLTAETSGSISSPPTALLPDSRYDRMTSLFEGETSPSGWNCTTIPQLKTALEAALQVTNRPTIINVMIDPMSTRRPQAHDWLTRAKM</sequence>
<dbReference type="GO" id="GO:0001561">
    <property type="term" value="P:fatty acid alpha-oxidation"/>
    <property type="evidence" value="ECO:0007669"/>
    <property type="project" value="TreeGrafter"/>
</dbReference>
<dbReference type="PANTHER" id="PTHR43710:SF2">
    <property type="entry name" value="2-HYDROXYACYL-COA LYASE 1"/>
    <property type="match status" value="1"/>
</dbReference>
<evidence type="ECO:0000313" key="16">
    <source>
        <dbReference type="Proteomes" id="UP000440578"/>
    </source>
</evidence>
<comment type="catalytic activity">
    <reaction evidence="10">
        <text>2-hydroxyoctadecanoyl-CoA = heptadecanal + formyl-CoA</text>
        <dbReference type="Rhea" id="RHEA:55196"/>
        <dbReference type="ChEBI" id="CHEBI:57376"/>
        <dbReference type="ChEBI" id="CHEBI:74116"/>
        <dbReference type="ChEBI" id="CHEBI:138631"/>
    </reaction>
    <physiologicalReaction direction="left-to-right" evidence="10">
        <dbReference type="Rhea" id="RHEA:55197"/>
    </physiologicalReaction>
</comment>
<evidence type="ECO:0000313" key="15">
    <source>
        <dbReference type="EMBL" id="KAF0291282.1"/>
    </source>
</evidence>
<comment type="catalytic activity">
    <reaction evidence="8">
        <text>an (R)-2-hydroxy-long-chain-fatty acyl-CoA = a long-chain fatty aldehyde + formyl-CoA</text>
        <dbReference type="Rhea" id="RHEA:67444"/>
        <dbReference type="ChEBI" id="CHEBI:17176"/>
        <dbReference type="ChEBI" id="CHEBI:57376"/>
        <dbReference type="ChEBI" id="CHEBI:170012"/>
        <dbReference type="EC" id="4.1.2.63"/>
    </reaction>
    <physiologicalReaction direction="left-to-right" evidence="8">
        <dbReference type="Rhea" id="RHEA:67445"/>
    </physiologicalReaction>
</comment>
<dbReference type="InterPro" id="IPR029061">
    <property type="entry name" value="THDP-binding"/>
</dbReference>
<dbReference type="Pfam" id="PF02776">
    <property type="entry name" value="TPP_enzyme_N"/>
    <property type="match status" value="1"/>
</dbReference>
<dbReference type="Pfam" id="PF00205">
    <property type="entry name" value="TPP_enzyme_M"/>
    <property type="match status" value="1"/>
</dbReference>
<evidence type="ECO:0000256" key="9">
    <source>
        <dbReference type="ARBA" id="ARBA00044518"/>
    </source>
</evidence>
<dbReference type="InterPro" id="IPR012000">
    <property type="entry name" value="Thiamin_PyroP_enz_cen_dom"/>
</dbReference>
<dbReference type="Pfam" id="PF02775">
    <property type="entry name" value="TPP_enzyme_C"/>
    <property type="match status" value="1"/>
</dbReference>
<evidence type="ECO:0000259" key="12">
    <source>
        <dbReference type="Pfam" id="PF00205"/>
    </source>
</evidence>
<keyword evidence="5 11" id="KW-0786">Thiamine pyrophosphate</keyword>
<feature type="domain" description="Thiamine pyrophosphate enzyme N-terminal TPP-binding" evidence="14">
    <location>
        <begin position="3"/>
        <end position="121"/>
    </location>
</feature>
<dbReference type="GO" id="GO:0106359">
    <property type="term" value="F:2-hydroxyacyl-CoA lyase activity"/>
    <property type="evidence" value="ECO:0007669"/>
    <property type="project" value="UniProtKB-EC"/>
</dbReference>
<keyword evidence="6 15" id="KW-0456">Lyase</keyword>
<dbReference type="InterPro" id="IPR012001">
    <property type="entry name" value="Thiamin_PyroP_enz_TPP-bd_dom"/>
</dbReference>
<evidence type="ECO:0000259" key="14">
    <source>
        <dbReference type="Pfam" id="PF02776"/>
    </source>
</evidence>
<keyword evidence="4" id="KW-0460">Magnesium</keyword>
<dbReference type="CDD" id="cd02004">
    <property type="entry name" value="TPP_BZL_OCoD_HPCL"/>
    <property type="match status" value="1"/>
</dbReference>
<feature type="domain" description="Thiamine pyrophosphate enzyme TPP-binding" evidence="13">
    <location>
        <begin position="395"/>
        <end position="557"/>
    </location>
</feature>
<evidence type="ECO:0000256" key="6">
    <source>
        <dbReference type="ARBA" id="ARBA00023239"/>
    </source>
</evidence>
<proteinExistence type="inferred from homology"/>
<dbReference type="Gene3D" id="3.40.50.970">
    <property type="match status" value="2"/>
</dbReference>
<comment type="cofactor">
    <cofactor evidence="1">
        <name>thiamine diphosphate</name>
        <dbReference type="ChEBI" id="CHEBI:58937"/>
    </cofactor>
</comment>
<evidence type="ECO:0000256" key="11">
    <source>
        <dbReference type="RuleBase" id="RU362132"/>
    </source>
</evidence>
<reference evidence="15 16" key="1">
    <citation type="submission" date="2019-07" db="EMBL/GenBank/DDBJ databases">
        <title>Draft genome assembly of a fouling barnacle, Amphibalanus amphitrite (Darwin, 1854): The first reference genome for Thecostraca.</title>
        <authorList>
            <person name="Kim W."/>
        </authorList>
    </citation>
    <scope>NUCLEOTIDE SEQUENCE [LARGE SCALE GENOMIC DNA]</scope>
    <source>
        <strain evidence="15">SNU_AA5</strain>
        <tissue evidence="15">Soma without cirri and trophi</tissue>
    </source>
</reference>
<dbReference type="FunFam" id="3.40.50.970:FF:000027">
    <property type="entry name" value="2-hydroxyacyl-CoA lyase 1"/>
    <property type="match status" value="1"/>
</dbReference>
<dbReference type="Proteomes" id="UP000440578">
    <property type="component" value="Unassembled WGS sequence"/>
</dbReference>
<keyword evidence="3" id="KW-0479">Metal-binding</keyword>
<evidence type="ECO:0000259" key="13">
    <source>
        <dbReference type="Pfam" id="PF02775"/>
    </source>
</evidence>
<dbReference type="SUPFAM" id="SSF52467">
    <property type="entry name" value="DHS-like NAD/FAD-binding domain"/>
    <property type="match status" value="1"/>
</dbReference>
<comment type="caution">
    <text evidence="15">The sequence shown here is derived from an EMBL/GenBank/DDBJ whole genome shotgun (WGS) entry which is preliminary data.</text>
</comment>
<feature type="domain" description="Thiamine pyrophosphate enzyme central" evidence="12">
    <location>
        <begin position="197"/>
        <end position="325"/>
    </location>
</feature>
<evidence type="ECO:0000256" key="2">
    <source>
        <dbReference type="ARBA" id="ARBA00007812"/>
    </source>
</evidence>
<dbReference type="InterPro" id="IPR029035">
    <property type="entry name" value="DHS-like_NAD/FAD-binding_dom"/>
</dbReference>
<dbReference type="GO" id="GO:0030976">
    <property type="term" value="F:thiamine pyrophosphate binding"/>
    <property type="evidence" value="ECO:0007669"/>
    <property type="project" value="InterPro"/>
</dbReference>
<dbReference type="EMBL" id="VIIS01001892">
    <property type="protein sequence ID" value="KAF0291281.1"/>
    <property type="molecule type" value="Genomic_DNA"/>
</dbReference>
<evidence type="ECO:0000256" key="7">
    <source>
        <dbReference type="ARBA" id="ARBA00044451"/>
    </source>
</evidence>
<protein>
    <recommendedName>
        <fullName evidence="9">2-hydroxyacyl-CoA lyase</fullName>
        <ecNumber evidence="9">4.1.2.63</ecNumber>
    </recommendedName>
</protein>
<comment type="catalytic activity">
    <reaction evidence="7">
        <text>a 2-hydroxy-3-methyl fatty acyl-CoA = a 2-methyl-branched fatty aldehyde + formyl-CoA</text>
        <dbReference type="Rhea" id="RHEA:25375"/>
        <dbReference type="ChEBI" id="CHEBI:49188"/>
        <dbReference type="ChEBI" id="CHEBI:57376"/>
        <dbReference type="ChEBI" id="CHEBI:58783"/>
        <dbReference type="EC" id="4.1.2.63"/>
    </reaction>
    <physiologicalReaction direction="left-to-right" evidence="7">
        <dbReference type="Rhea" id="RHEA:25376"/>
    </physiologicalReaction>
</comment>
<dbReference type="GO" id="GO:0005777">
    <property type="term" value="C:peroxisome"/>
    <property type="evidence" value="ECO:0007669"/>
    <property type="project" value="TreeGrafter"/>
</dbReference>
<dbReference type="SUPFAM" id="SSF52518">
    <property type="entry name" value="Thiamin diphosphate-binding fold (THDP-binding)"/>
    <property type="match status" value="2"/>
</dbReference>
<evidence type="ECO:0000256" key="8">
    <source>
        <dbReference type="ARBA" id="ARBA00044454"/>
    </source>
</evidence>
<dbReference type="FunFam" id="3.40.50.1220:FF:000006">
    <property type="entry name" value="2-hydroxyacyl-CoA lyase 1"/>
    <property type="match status" value="1"/>
</dbReference>
<dbReference type="EC" id="4.1.2.63" evidence="9"/>
<dbReference type="GO" id="GO:0000287">
    <property type="term" value="F:magnesium ion binding"/>
    <property type="evidence" value="ECO:0007669"/>
    <property type="project" value="InterPro"/>
</dbReference>
<evidence type="ECO:0000256" key="5">
    <source>
        <dbReference type="ARBA" id="ARBA00023052"/>
    </source>
</evidence>
<name>A0A6A4VL71_AMPAM</name>
<dbReference type="Gene3D" id="3.40.50.1220">
    <property type="entry name" value="TPP-binding domain"/>
    <property type="match status" value="1"/>
</dbReference>
<dbReference type="EMBL" id="VIIS01001892">
    <property type="protein sequence ID" value="KAF0291282.1"/>
    <property type="molecule type" value="Genomic_DNA"/>
</dbReference>
<dbReference type="AlphaFoldDB" id="A0A6A4VL71"/>
<dbReference type="InterPro" id="IPR045025">
    <property type="entry name" value="HACL1-like"/>
</dbReference>
<evidence type="ECO:0000256" key="10">
    <source>
        <dbReference type="ARBA" id="ARBA00048738"/>
    </source>
</evidence>
<dbReference type="OrthoDB" id="16262at2759"/>
<evidence type="ECO:0000256" key="4">
    <source>
        <dbReference type="ARBA" id="ARBA00022842"/>
    </source>
</evidence>